<proteinExistence type="inferred from homology"/>
<dbReference type="SUPFAM" id="SSF55469">
    <property type="entry name" value="FMN-dependent nitroreductase-like"/>
    <property type="match status" value="1"/>
</dbReference>
<sequence length="209" mass="24045">MDILKQLQWRYATKKFDNNRIIENNKLQVLLEAFNLTATSYGLQPVKLVVIKNKVLQRELVEASMNQEQIAQASHVLVFCIETTIDNVFVENYFKRVQAVRNTPEAVLNPFKNFLISDFENKEQLQIENWATKQAYLALGNMLTVCAVQHIDACPMEGFTPAKYDNILELTQRGLKSVLVLPIGYRAEDDVFSDMKKVRKPIVESIIHL</sequence>
<evidence type="ECO:0000259" key="7">
    <source>
        <dbReference type="Pfam" id="PF00881"/>
    </source>
</evidence>
<evidence type="ECO:0000256" key="6">
    <source>
        <dbReference type="ARBA" id="ARBA00023002"/>
    </source>
</evidence>
<organism evidence="8 9">
    <name type="scientific">Formosa undariae</name>
    <dbReference type="NCBI Taxonomy" id="1325436"/>
    <lineage>
        <taxon>Bacteria</taxon>
        <taxon>Pseudomonadati</taxon>
        <taxon>Bacteroidota</taxon>
        <taxon>Flavobacteriia</taxon>
        <taxon>Flavobacteriales</taxon>
        <taxon>Flavobacteriaceae</taxon>
        <taxon>Formosa</taxon>
    </lineage>
</organism>
<dbReference type="InterPro" id="IPR033878">
    <property type="entry name" value="NfsB-like"/>
</dbReference>
<evidence type="ECO:0000313" key="8">
    <source>
        <dbReference type="EMBL" id="MFB9054847.1"/>
    </source>
</evidence>
<dbReference type="Pfam" id="PF00881">
    <property type="entry name" value="Nitroreductase"/>
    <property type="match status" value="1"/>
</dbReference>
<keyword evidence="6" id="KW-0560">Oxidoreductase</keyword>
<name>A0ABV5F5X3_9FLAO</name>
<comment type="similarity">
    <text evidence="2">Belongs to the nitroreductase family.</text>
</comment>
<evidence type="ECO:0000256" key="2">
    <source>
        <dbReference type="ARBA" id="ARBA00007118"/>
    </source>
</evidence>
<protein>
    <submittedName>
        <fullName evidence="8">NAD(P)H-dependent oxidoreductase</fullName>
    </submittedName>
</protein>
<reference evidence="8 9" key="1">
    <citation type="submission" date="2024-09" db="EMBL/GenBank/DDBJ databases">
        <authorList>
            <person name="Sun Q."/>
            <person name="Mori K."/>
        </authorList>
    </citation>
    <scope>NUCLEOTIDE SEQUENCE [LARGE SCALE GENOMIC DNA]</scope>
    <source>
        <strain evidence="8 9">CECT 8286</strain>
    </source>
</reference>
<comment type="caution">
    <text evidence="8">The sequence shown here is derived from an EMBL/GenBank/DDBJ whole genome shotgun (WGS) entry which is preliminary data.</text>
</comment>
<evidence type="ECO:0000313" key="9">
    <source>
        <dbReference type="Proteomes" id="UP001589605"/>
    </source>
</evidence>
<dbReference type="InterPro" id="IPR000415">
    <property type="entry name" value="Nitroreductase-like"/>
</dbReference>
<dbReference type="PANTHER" id="PTHR43673:SF2">
    <property type="entry name" value="NITROREDUCTASE"/>
    <property type="match status" value="1"/>
</dbReference>
<comment type="cofactor">
    <cofactor evidence="1">
        <name>FMN</name>
        <dbReference type="ChEBI" id="CHEBI:58210"/>
    </cofactor>
</comment>
<dbReference type="EMBL" id="JBHMEZ010000032">
    <property type="protein sequence ID" value="MFB9054847.1"/>
    <property type="molecule type" value="Genomic_DNA"/>
</dbReference>
<feature type="domain" description="Nitroreductase" evidence="7">
    <location>
        <begin position="8"/>
        <end position="185"/>
    </location>
</feature>
<evidence type="ECO:0000256" key="5">
    <source>
        <dbReference type="ARBA" id="ARBA00022857"/>
    </source>
</evidence>
<evidence type="ECO:0000256" key="4">
    <source>
        <dbReference type="ARBA" id="ARBA00022643"/>
    </source>
</evidence>
<accession>A0ABV5F5X3</accession>
<dbReference type="Proteomes" id="UP001589605">
    <property type="component" value="Unassembled WGS sequence"/>
</dbReference>
<dbReference type="InterPro" id="IPR029479">
    <property type="entry name" value="Nitroreductase"/>
</dbReference>
<gene>
    <name evidence="8" type="ORF">ACFFVB_17290</name>
</gene>
<dbReference type="PANTHER" id="PTHR43673">
    <property type="entry name" value="NAD(P)H NITROREDUCTASE YDGI-RELATED"/>
    <property type="match status" value="1"/>
</dbReference>
<dbReference type="Gene3D" id="3.40.109.10">
    <property type="entry name" value="NADH Oxidase"/>
    <property type="match status" value="1"/>
</dbReference>
<keyword evidence="9" id="KW-1185">Reference proteome</keyword>
<dbReference type="CDD" id="cd02149">
    <property type="entry name" value="NfsB-like"/>
    <property type="match status" value="1"/>
</dbReference>
<dbReference type="RefSeq" id="WP_382384484.1">
    <property type="nucleotide sequence ID" value="NZ_JBHMEZ010000032.1"/>
</dbReference>
<keyword evidence="5" id="KW-0521">NADP</keyword>
<evidence type="ECO:0000256" key="1">
    <source>
        <dbReference type="ARBA" id="ARBA00001917"/>
    </source>
</evidence>
<evidence type="ECO:0000256" key="3">
    <source>
        <dbReference type="ARBA" id="ARBA00022630"/>
    </source>
</evidence>
<keyword evidence="3" id="KW-0285">Flavoprotein</keyword>
<keyword evidence="4" id="KW-0288">FMN</keyword>